<gene>
    <name evidence="2" type="ORF">SAMN02910414_00488</name>
</gene>
<organism evidence="2 3">
    <name type="scientific">Lachnobacterium bovis DSM 14045</name>
    <dbReference type="NCBI Taxonomy" id="1122142"/>
    <lineage>
        <taxon>Bacteria</taxon>
        <taxon>Bacillati</taxon>
        <taxon>Bacillota</taxon>
        <taxon>Clostridia</taxon>
        <taxon>Lachnospirales</taxon>
        <taxon>Lachnospiraceae</taxon>
        <taxon>Lachnobacterium</taxon>
    </lineage>
</organism>
<dbReference type="EMBL" id="FNPG01000006">
    <property type="protein sequence ID" value="SDX99766.1"/>
    <property type="molecule type" value="Genomic_DNA"/>
</dbReference>
<proteinExistence type="predicted"/>
<keyword evidence="1" id="KW-0732">Signal</keyword>
<protein>
    <submittedName>
        <fullName evidence="2">Uncharacterized protein</fullName>
    </submittedName>
</protein>
<feature type="chain" id="PRO_5010252736" evidence="1">
    <location>
        <begin position="28"/>
        <end position="119"/>
    </location>
</feature>
<sequence length="119" mass="13545">MKKFFKYLCIGISIPIVTLCFSSLVFAWSATTLDHGNAKWEGGESKNSYLYSRVMDLKRDGIRYHATVWVKCDNGSYNYKEGKTTDLGSNGWIQVRKKASHTNPFVSEKAGYKDFGRVK</sequence>
<evidence type="ECO:0000256" key="1">
    <source>
        <dbReference type="SAM" id="SignalP"/>
    </source>
</evidence>
<accession>A0A1H3G912</accession>
<evidence type="ECO:0000313" key="3">
    <source>
        <dbReference type="Proteomes" id="UP000183918"/>
    </source>
</evidence>
<dbReference type="Proteomes" id="UP000183918">
    <property type="component" value="Unassembled WGS sequence"/>
</dbReference>
<dbReference type="AlphaFoldDB" id="A0A1H3G912"/>
<reference evidence="2 3" key="1">
    <citation type="submission" date="2016-10" db="EMBL/GenBank/DDBJ databases">
        <authorList>
            <person name="de Groot N.N."/>
        </authorList>
    </citation>
    <scope>NUCLEOTIDE SEQUENCE [LARGE SCALE GENOMIC DNA]</scope>
    <source>
        <strain evidence="2 3">DSM 14045</strain>
    </source>
</reference>
<name>A0A1H3G912_9FIRM</name>
<feature type="signal peptide" evidence="1">
    <location>
        <begin position="1"/>
        <end position="27"/>
    </location>
</feature>
<keyword evidence="3" id="KW-1185">Reference proteome</keyword>
<dbReference type="STRING" id="1122142.SAMN02910414_00488"/>
<evidence type="ECO:0000313" key="2">
    <source>
        <dbReference type="EMBL" id="SDX99766.1"/>
    </source>
</evidence>